<proteinExistence type="predicted"/>
<reference evidence="2 3" key="1">
    <citation type="submission" date="2019-05" db="EMBL/GenBank/DDBJ databases">
        <title>Another draft genome of Portunus trituberculatus and its Hox gene families provides insights of decapod evolution.</title>
        <authorList>
            <person name="Jeong J.-H."/>
            <person name="Song I."/>
            <person name="Kim S."/>
            <person name="Choi T."/>
            <person name="Kim D."/>
            <person name="Ryu S."/>
            <person name="Kim W."/>
        </authorList>
    </citation>
    <scope>NUCLEOTIDE SEQUENCE [LARGE SCALE GENOMIC DNA]</scope>
    <source>
        <tissue evidence="2">Muscle</tissue>
    </source>
</reference>
<evidence type="ECO:0000313" key="2">
    <source>
        <dbReference type="EMBL" id="MPC61227.1"/>
    </source>
</evidence>
<dbReference type="EMBL" id="VSRR010018310">
    <property type="protein sequence ID" value="MPC61227.1"/>
    <property type="molecule type" value="Genomic_DNA"/>
</dbReference>
<sequence>MSIEGPPPRPGVNIHLQTPMKVDVSPVSQEGQQEQSEEQQHQHQHQQQHKLRTRGQLFASSCQATYFCKECARWLWQRW</sequence>
<evidence type="ECO:0000313" key="3">
    <source>
        <dbReference type="Proteomes" id="UP000324222"/>
    </source>
</evidence>
<accession>A0A5B7GVJ6</accession>
<name>A0A5B7GVJ6_PORTR</name>
<dbReference type="Proteomes" id="UP000324222">
    <property type="component" value="Unassembled WGS sequence"/>
</dbReference>
<feature type="compositionally biased region" description="Basic residues" evidence="1">
    <location>
        <begin position="42"/>
        <end position="53"/>
    </location>
</feature>
<feature type="region of interest" description="Disordered" evidence="1">
    <location>
        <begin position="1"/>
        <end position="53"/>
    </location>
</feature>
<feature type="compositionally biased region" description="Pro residues" evidence="1">
    <location>
        <begin position="1"/>
        <end position="10"/>
    </location>
</feature>
<keyword evidence="3" id="KW-1185">Reference proteome</keyword>
<gene>
    <name evidence="2" type="ORF">E2C01_055293</name>
</gene>
<evidence type="ECO:0000256" key="1">
    <source>
        <dbReference type="SAM" id="MobiDB-lite"/>
    </source>
</evidence>
<organism evidence="2 3">
    <name type="scientific">Portunus trituberculatus</name>
    <name type="common">Swimming crab</name>
    <name type="synonym">Neptunus trituberculatus</name>
    <dbReference type="NCBI Taxonomy" id="210409"/>
    <lineage>
        <taxon>Eukaryota</taxon>
        <taxon>Metazoa</taxon>
        <taxon>Ecdysozoa</taxon>
        <taxon>Arthropoda</taxon>
        <taxon>Crustacea</taxon>
        <taxon>Multicrustacea</taxon>
        <taxon>Malacostraca</taxon>
        <taxon>Eumalacostraca</taxon>
        <taxon>Eucarida</taxon>
        <taxon>Decapoda</taxon>
        <taxon>Pleocyemata</taxon>
        <taxon>Brachyura</taxon>
        <taxon>Eubrachyura</taxon>
        <taxon>Portunoidea</taxon>
        <taxon>Portunidae</taxon>
        <taxon>Portuninae</taxon>
        <taxon>Portunus</taxon>
    </lineage>
</organism>
<comment type="caution">
    <text evidence="2">The sequence shown here is derived from an EMBL/GenBank/DDBJ whole genome shotgun (WGS) entry which is preliminary data.</text>
</comment>
<dbReference type="AlphaFoldDB" id="A0A5B7GVJ6"/>
<protein>
    <submittedName>
        <fullName evidence="2">Uncharacterized protein</fullName>
    </submittedName>
</protein>